<dbReference type="RefSeq" id="WP_339403480.1">
    <property type="nucleotide sequence ID" value="NZ_JBBGAZ010000004.1"/>
</dbReference>
<sequence>MDPGRKDGPEYLTNLEIETRKRELGRVATIAESKLDQLFAVVGGSGCCVLLTDRDGIVIDHRYQMADEHAFRAWGLGAGADWSESAQGTNGIGTCLAEGRELIVHRDQHFMATNIGMSCIDAPVYGPDGEIVAALDVSSARADQTEALNGLIAELVRQAARNIEADAFQDKFSDARVMVVSDSSDGVSLLATNADDIVIGATRAARRAFDLQSFGNLKPIPLGDLIGRDSASTGFARAQSAAITRALIRADHNVSLAARELGVSRATLYRRMKRFGIKG</sequence>
<dbReference type="Gene3D" id="1.10.10.60">
    <property type="entry name" value="Homeodomain-like"/>
    <property type="match status" value="1"/>
</dbReference>
<feature type="domain" description="DNA binding HTH" evidence="2">
    <location>
        <begin position="240"/>
        <end position="275"/>
    </location>
</feature>
<organism evidence="3 4">
    <name type="scientific">Cognatishimia coralii</name>
    <dbReference type="NCBI Taxonomy" id="3083254"/>
    <lineage>
        <taxon>Bacteria</taxon>
        <taxon>Pseudomonadati</taxon>
        <taxon>Pseudomonadota</taxon>
        <taxon>Alphaproteobacteria</taxon>
        <taxon>Rhodobacterales</taxon>
        <taxon>Paracoccaceae</taxon>
        <taxon>Cognatishimia</taxon>
    </lineage>
</organism>
<protein>
    <submittedName>
        <fullName evidence="3">GAF domain-containing protein</fullName>
    </submittedName>
</protein>
<dbReference type="InterPro" id="IPR009057">
    <property type="entry name" value="Homeodomain-like_sf"/>
</dbReference>
<feature type="domain" description="GAF" evidence="1">
    <location>
        <begin position="32"/>
        <end position="161"/>
    </location>
</feature>
<dbReference type="InterPro" id="IPR002197">
    <property type="entry name" value="HTH_Fis"/>
</dbReference>
<dbReference type="Gene3D" id="3.30.450.40">
    <property type="match status" value="1"/>
</dbReference>
<dbReference type="PRINTS" id="PR01590">
    <property type="entry name" value="HTHFIS"/>
</dbReference>
<dbReference type="EMBL" id="JBBGAZ010000004">
    <property type="protein sequence ID" value="MEJ5218615.1"/>
    <property type="molecule type" value="Genomic_DNA"/>
</dbReference>
<gene>
    <name evidence="3" type="ORF">WG622_10210</name>
</gene>
<reference evidence="3 4" key="1">
    <citation type="submission" date="2024-03" db="EMBL/GenBank/DDBJ databases">
        <title>Cognatishimia coralii sp. nov., a marine bacterium isolated from coral surrounding seawater.</title>
        <authorList>
            <person name="Liu X."/>
            <person name="Liu S."/>
            <person name="Sun H."/>
            <person name="Zhang Y."/>
        </authorList>
    </citation>
    <scope>NUCLEOTIDE SEQUENCE [LARGE SCALE GENOMIC DNA]</scope>
    <source>
        <strain evidence="3 4">D5M38</strain>
    </source>
</reference>
<evidence type="ECO:0000259" key="2">
    <source>
        <dbReference type="Pfam" id="PF02954"/>
    </source>
</evidence>
<dbReference type="InterPro" id="IPR029016">
    <property type="entry name" value="GAF-like_dom_sf"/>
</dbReference>
<dbReference type="Pfam" id="PF02954">
    <property type="entry name" value="HTH_8"/>
    <property type="match status" value="1"/>
</dbReference>
<proteinExistence type="predicted"/>
<evidence type="ECO:0000259" key="1">
    <source>
        <dbReference type="Pfam" id="PF01590"/>
    </source>
</evidence>
<comment type="caution">
    <text evidence="3">The sequence shown here is derived from an EMBL/GenBank/DDBJ whole genome shotgun (WGS) entry which is preliminary data.</text>
</comment>
<accession>A0ABU8QGR3</accession>
<evidence type="ECO:0000313" key="3">
    <source>
        <dbReference type="EMBL" id="MEJ5218615.1"/>
    </source>
</evidence>
<dbReference type="Proteomes" id="UP001368270">
    <property type="component" value="Unassembled WGS sequence"/>
</dbReference>
<evidence type="ECO:0000313" key="4">
    <source>
        <dbReference type="Proteomes" id="UP001368270"/>
    </source>
</evidence>
<dbReference type="SUPFAM" id="SSF46689">
    <property type="entry name" value="Homeodomain-like"/>
    <property type="match status" value="1"/>
</dbReference>
<dbReference type="InterPro" id="IPR003018">
    <property type="entry name" value="GAF"/>
</dbReference>
<dbReference type="Pfam" id="PF01590">
    <property type="entry name" value="GAF"/>
    <property type="match status" value="1"/>
</dbReference>
<keyword evidence="4" id="KW-1185">Reference proteome</keyword>
<dbReference type="SUPFAM" id="SSF55781">
    <property type="entry name" value="GAF domain-like"/>
    <property type="match status" value="1"/>
</dbReference>
<name>A0ABU8QGR3_9RHOB</name>